<accession>A0A2P2IQL6</accession>
<dbReference type="AlphaFoldDB" id="A0A2P2IQL6"/>
<name>A0A2P2IQL6_RHIMU</name>
<sequence>MPLVINETEASNYQYRNFWLLQFQILHFGQQAAYLKLEHNVIH</sequence>
<reference evidence="1" key="1">
    <citation type="submission" date="2018-02" db="EMBL/GenBank/DDBJ databases">
        <title>Rhizophora mucronata_Transcriptome.</title>
        <authorList>
            <person name="Meera S.P."/>
            <person name="Sreeshan A."/>
            <person name="Augustine A."/>
        </authorList>
    </citation>
    <scope>NUCLEOTIDE SEQUENCE</scope>
    <source>
        <tissue evidence="1">Leaf</tissue>
    </source>
</reference>
<proteinExistence type="predicted"/>
<organism evidence="1">
    <name type="scientific">Rhizophora mucronata</name>
    <name type="common">Asiatic mangrove</name>
    <dbReference type="NCBI Taxonomy" id="61149"/>
    <lineage>
        <taxon>Eukaryota</taxon>
        <taxon>Viridiplantae</taxon>
        <taxon>Streptophyta</taxon>
        <taxon>Embryophyta</taxon>
        <taxon>Tracheophyta</taxon>
        <taxon>Spermatophyta</taxon>
        <taxon>Magnoliopsida</taxon>
        <taxon>eudicotyledons</taxon>
        <taxon>Gunneridae</taxon>
        <taxon>Pentapetalae</taxon>
        <taxon>rosids</taxon>
        <taxon>fabids</taxon>
        <taxon>Malpighiales</taxon>
        <taxon>Rhizophoraceae</taxon>
        <taxon>Rhizophora</taxon>
    </lineage>
</organism>
<dbReference type="EMBL" id="GGEC01003021">
    <property type="protein sequence ID" value="MBW83504.1"/>
    <property type="molecule type" value="Transcribed_RNA"/>
</dbReference>
<protein>
    <submittedName>
        <fullName evidence="1">Uncharacterized protein</fullName>
    </submittedName>
</protein>
<evidence type="ECO:0000313" key="1">
    <source>
        <dbReference type="EMBL" id="MBW83504.1"/>
    </source>
</evidence>